<dbReference type="STRING" id="92487.SAMN02745130_00092"/>
<dbReference type="AlphaFoldDB" id="A0A1T4VT66"/>
<dbReference type="OrthoDB" id="8858565at2"/>
<dbReference type="InterPro" id="IPR018691">
    <property type="entry name" value="DUF2188"/>
</dbReference>
<dbReference type="EMBL" id="FUYB01000001">
    <property type="protein sequence ID" value="SKA67701.1"/>
    <property type="molecule type" value="Genomic_DNA"/>
</dbReference>
<name>A0A1T4VT66_9GAMM</name>
<gene>
    <name evidence="2" type="ORF">SAMN02745130_00092</name>
</gene>
<feature type="region of interest" description="Disordered" evidence="1">
    <location>
        <begin position="55"/>
        <end position="76"/>
    </location>
</feature>
<keyword evidence="3" id="KW-1185">Reference proteome</keyword>
<proteinExistence type="predicted"/>
<evidence type="ECO:0000313" key="3">
    <source>
        <dbReference type="Proteomes" id="UP000190460"/>
    </source>
</evidence>
<organism evidence="2 3">
    <name type="scientific">Thiothrix eikelboomii</name>
    <dbReference type="NCBI Taxonomy" id="92487"/>
    <lineage>
        <taxon>Bacteria</taxon>
        <taxon>Pseudomonadati</taxon>
        <taxon>Pseudomonadota</taxon>
        <taxon>Gammaproteobacteria</taxon>
        <taxon>Thiotrichales</taxon>
        <taxon>Thiotrichaceae</taxon>
        <taxon>Thiothrix</taxon>
    </lineage>
</organism>
<dbReference type="Pfam" id="PF09954">
    <property type="entry name" value="DUF2188"/>
    <property type="match status" value="1"/>
</dbReference>
<reference evidence="2 3" key="1">
    <citation type="submission" date="2017-02" db="EMBL/GenBank/DDBJ databases">
        <authorList>
            <person name="Peterson S.W."/>
        </authorList>
    </citation>
    <scope>NUCLEOTIDE SEQUENCE [LARGE SCALE GENOMIC DNA]</scope>
    <source>
        <strain evidence="2 3">ATCC 49788</strain>
    </source>
</reference>
<accession>A0A1T4VT66</accession>
<evidence type="ECO:0008006" key="4">
    <source>
        <dbReference type="Google" id="ProtNLM"/>
    </source>
</evidence>
<evidence type="ECO:0000256" key="1">
    <source>
        <dbReference type="SAM" id="MobiDB-lite"/>
    </source>
</evidence>
<sequence>MTKKSHHVVPSENGWCVKESGNSNPLFCSKTKVEATNVGRTISQSQHTELYLHNADGKIARKDSHGHDPYPPKDKK</sequence>
<evidence type="ECO:0000313" key="2">
    <source>
        <dbReference type="EMBL" id="SKA67701.1"/>
    </source>
</evidence>
<dbReference type="Proteomes" id="UP000190460">
    <property type="component" value="Unassembled WGS sequence"/>
</dbReference>
<dbReference type="RefSeq" id="WP_078920612.1">
    <property type="nucleotide sequence ID" value="NZ_FUYB01000001.1"/>
</dbReference>
<protein>
    <recommendedName>
        <fullName evidence="4">DUF2188 domain-containing protein</fullName>
    </recommendedName>
</protein>